<sequence>MTMPAKTSTNVKPFSSFSGIGIQLHSYVHLFNTGFLYSVCVFLDEHDGTKNLV</sequence>
<accession>A0ABN1BI32</accession>
<gene>
    <name evidence="1" type="ORF">GCM10008986_26810</name>
</gene>
<name>A0ABN1BI32_9BACI</name>
<evidence type="ECO:0000313" key="2">
    <source>
        <dbReference type="Proteomes" id="UP001500880"/>
    </source>
</evidence>
<evidence type="ECO:0000313" key="1">
    <source>
        <dbReference type="EMBL" id="GAA0498358.1"/>
    </source>
</evidence>
<comment type="caution">
    <text evidence="1">The sequence shown here is derived from an EMBL/GenBank/DDBJ whole genome shotgun (WGS) entry which is preliminary data.</text>
</comment>
<reference evidence="1 2" key="1">
    <citation type="journal article" date="2019" name="Int. J. Syst. Evol. Microbiol.">
        <title>The Global Catalogue of Microorganisms (GCM) 10K type strain sequencing project: providing services to taxonomists for standard genome sequencing and annotation.</title>
        <authorList>
            <consortium name="The Broad Institute Genomics Platform"/>
            <consortium name="The Broad Institute Genome Sequencing Center for Infectious Disease"/>
            <person name="Wu L."/>
            <person name="Ma J."/>
        </authorList>
    </citation>
    <scope>NUCLEOTIDE SEQUENCE [LARGE SCALE GENOMIC DNA]</scope>
    <source>
        <strain evidence="1 2">JCM 12389</strain>
    </source>
</reference>
<dbReference type="EMBL" id="BAAADO010000005">
    <property type="protein sequence ID" value="GAA0498358.1"/>
    <property type="molecule type" value="Genomic_DNA"/>
</dbReference>
<organism evidence="1 2">
    <name type="scientific">Salinibacillus aidingensis</name>
    <dbReference type="NCBI Taxonomy" id="237684"/>
    <lineage>
        <taxon>Bacteria</taxon>
        <taxon>Bacillati</taxon>
        <taxon>Bacillota</taxon>
        <taxon>Bacilli</taxon>
        <taxon>Bacillales</taxon>
        <taxon>Bacillaceae</taxon>
        <taxon>Salinibacillus</taxon>
    </lineage>
</organism>
<protein>
    <submittedName>
        <fullName evidence="1">Uncharacterized protein</fullName>
    </submittedName>
</protein>
<keyword evidence="2" id="KW-1185">Reference proteome</keyword>
<dbReference type="Proteomes" id="UP001500880">
    <property type="component" value="Unassembled WGS sequence"/>
</dbReference>
<proteinExistence type="predicted"/>